<dbReference type="InterPro" id="IPR047128">
    <property type="entry name" value="PhyH"/>
</dbReference>
<evidence type="ECO:0000313" key="1">
    <source>
        <dbReference type="EMBL" id="SEG09168.1"/>
    </source>
</evidence>
<dbReference type="GO" id="GO:0001561">
    <property type="term" value="P:fatty acid alpha-oxidation"/>
    <property type="evidence" value="ECO:0007669"/>
    <property type="project" value="InterPro"/>
</dbReference>
<dbReference type="Gene3D" id="2.60.120.620">
    <property type="entry name" value="q2cbj1_9rhob like domain"/>
    <property type="match status" value="1"/>
</dbReference>
<gene>
    <name evidence="1" type="ORF">SAMN04488045_1812</name>
</gene>
<keyword evidence="1" id="KW-0223">Dioxygenase</keyword>
<dbReference type="InterPro" id="IPR008775">
    <property type="entry name" value="Phytyl_CoA_dOase-like"/>
</dbReference>
<dbReference type="Proteomes" id="UP000236752">
    <property type="component" value="Unassembled WGS sequence"/>
</dbReference>
<sequence>MIYNYFYQVDARILGDEEDTAMTLQERPSRPVWITQDSGDFEHFKTLVSQRTQPSSVPNAAMVVENVPVYEGTKVDAAANNPEARKALMAEWAQVFSDGAGIIVVKQALPDHAVIDEASEVFDRIIEREKTENQGGGDHFAKPGANDRIWNSLEKHCLTDPANFAAYYSSHTLAMASEAWLGPAYQMTAQVNRVNPGGAAQKPHRDYHLGFMPEARMAQYPSHIHGVSPLLTLQGAVAHCDMPVETGPTLLLPFSQQFFEGYLAFNRPEYQAYFAENHVQLPLEKGDAVFFNPAVMHGAGHNKTTDVKRLVNLLQVSSAFGRAMESVNRTAMSKAVFPALQQGADMLNIANVIAATAEGYPFPTNLDRNPPIGGLAPKTQAEYLIEAVQDGWDFAKLSETLDALEFKNAT</sequence>
<dbReference type="EMBL" id="FNUZ01000002">
    <property type="protein sequence ID" value="SEG09168.1"/>
    <property type="molecule type" value="Genomic_DNA"/>
</dbReference>
<name>A0A1H5XBN7_9RHOB</name>
<proteinExistence type="predicted"/>
<protein>
    <submittedName>
        <fullName evidence="1">Ectoine hydroxylase-related dioxygenase, phytanoyl-CoA dioxygenase (PhyH) family</fullName>
    </submittedName>
</protein>
<dbReference type="PANTHER" id="PTHR21308:SF8">
    <property type="entry name" value="PHYTANOYL-COA DIOXYGENASE FAMILY PROTEIN (AFU_ORTHOLOGUE AFUA_2G09620)"/>
    <property type="match status" value="1"/>
</dbReference>
<dbReference type="GO" id="GO:0048244">
    <property type="term" value="F:phytanoyl-CoA dioxygenase activity"/>
    <property type="evidence" value="ECO:0007669"/>
    <property type="project" value="InterPro"/>
</dbReference>
<dbReference type="SUPFAM" id="SSF51197">
    <property type="entry name" value="Clavaminate synthase-like"/>
    <property type="match status" value="1"/>
</dbReference>
<keyword evidence="1" id="KW-0560">Oxidoreductase</keyword>
<dbReference type="PANTHER" id="PTHR21308">
    <property type="entry name" value="PHYTANOYL-COA ALPHA-HYDROXYLASE"/>
    <property type="match status" value="1"/>
</dbReference>
<keyword evidence="2" id="KW-1185">Reference proteome</keyword>
<accession>A0A1H5XBN7</accession>
<reference evidence="1 2" key="1">
    <citation type="submission" date="2016-10" db="EMBL/GenBank/DDBJ databases">
        <authorList>
            <person name="de Groot N.N."/>
        </authorList>
    </citation>
    <scope>NUCLEOTIDE SEQUENCE [LARGE SCALE GENOMIC DNA]</scope>
    <source>
        <strain evidence="1 2">DSM 26915</strain>
    </source>
</reference>
<evidence type="ECO:0000313" key="2">
    <source>
        <dbReference type="Proteomes" id="UP000236752"/>
    </source>
</evidence>
<organism evidence="1 2">
    <name type="scientific">Thalassococcus halodurans</name>
    <dbReference type="NCBI Taxonomy" id="373675"/>
    <lineage>
        <taxon>Bacteria</taxon>
        <taxon>Pseudomonadati</taxon>
        <taxon>Pseudomonadota</taxon>
        <taxon>Alphaproteobacteria</taxon>
        <taxon>Rhodobacterales</taxon>
        <taxon>Roseobacteraceae</taxon>
        <taxon>Thalassococcus</taxon>
    </lineage>
</organism>
<dbReference type="AlphaFoldDB" id="A0A1H5XBN7"/>
<dbReference type="Pfam" id="PF05721">
    <property type="entry name" value="PhyH"/>
    <property type="match status" value="1"/>
</dbReference>